<reference evidence="4 5" key="1">
    <citation type="submission" date="2020-12" db="EMBL/GenBank/DDBJ databases">
        <title>FDA dAtabase for Regulatory Grade micrObial Sequences (FDA-ARGOS): Supporting development and validation of Infectious Disease Dx tests.</title>
        <authorList>
            <person name="Sproer C."/>
            <person name="Gronow S."/>
            <person name="Severitt S."/>
            <person name="Schroder I."/>
            <person name="Tallon L."/>
            <person name="Sadzewicz L."/>
            <person name="Zhao X."/>
            <person name="Boylan J."/>
            <person name="Ott S."/>
            <person name="Bowen H."/>
            <person name="Vavikolanu K."/>
            <person name="Mehta A."/>
            <person name="Aluvathingal J."/>
            <person name="Nadendla S."/>
            <person name="Lowell S."/>
            <person name="Myers T."/>
            <person name="Yan Y."/>
            <person name="Sichtig H."/>
        </authorList>
    </citation>
    <scope>NUCLEOTIDE SEQUENCE [LARGE SCALE GENOMIC DNA]</scope>
    <source>
        <strain evidence="4 5">FDAARGOS_1021</strain>
    </source>
</reference>
<dbReference type="Proteomes" id="UP000595948">
    <property type="component" value="Chromosome"/>
</dbReference>
<evidence type="ECO:0000256" key="2">
    <source>
        <dbReference type="SAM" id="Coils"/>
    </source>
</evidence>
<keyword evidence="4" id="KW-0255">Endonuclease</keyword>
<dbReference type="Pfam" id="PF04740">
    <property type="entry name" value="LXG"/>
    <property type="match status" value="1"/>
</dbReference>
<feature type="coiled-coil region" evidence="2">
    <location>
        <begin position="220"/>
        <end position="250"/>
    </location>
</feature>
<dbReference type="AlphaFoldDB" id="A0A7T4IT08"/>
<evidence type="ECO:0000256" key="1">
    <source>
        <dbReference type="ARBA" id="ARBA00034117"/>
    </source>
</evidence>
<comment type="similarity">
    <text evidence="1">In the N-terminal section; belongs to the LXG family.</text>
</comment>
<gene>
    <name evidence="4" type="ORF">I6H78_00825</name>
</gene>
<dbReference type="PROSITE" id="PS51756">
    <property type="entry name" value="LXG"/>
    <property type="match status" value="1"/>
</dbReference>
<keyword evidence="4" id="KW-0540">Nuclease</keyword>
<dbReference type="GO" id="GO:0004519">
    <property type="term" value="F:endonuclease activity"/>
    <property type="evidence" value="ECO:0007669"/>
    <property type="project" value="UniProtKB-KW"/>
</dbReference>
<protein>
    <submittedName>
        <fullName evidence="4">HNH endonuclease</fullName>
    </submittedName>
</protein>
<accession>A0A7T4IT08</accession>
<evidence type="ECO:0000313" key="5">
    <source>
        <dbReference type="Proteomes" id="UP000595948"/>
    </source>
</evidence>
<feature type="domain" description="LXG" evidence="3">
    <location>
        <begin position="1"/>
        <end position="247"/>
    </location>
</feature>
<evidence type="ECO:0000313" key="4">
    <source>
        <dbReference type="EMBL" id="QQC35570.1"/>
    </source>
</evidence>
<dbReference type="InterPro" id="IPR032869">
    <property type="entry name" value="WHH_dom_containing"/>
</dbReference>
<dbReference type="RefSeq" id="WP_198459634.1">
    <property type="nucleotide sequence ID" value="NZ_CP066059.1"/>
</dbReference>
<keyword evidence="2" id="KW-0175">Coiled coil</keyword>
<proteinExistence type="inferred from homology"/>
<dbReference type="InterPro" id="IPR006829">
    <property type="entry name" value="LXG_dom"/>
</dbReference>
<evidence type="ECO:0000259" key="3">
    <source>
        <dbReference type="PROSITE" id="PS51756"/>
    </source>
</evidence>
<dbReference type="EMBL" id="CP066059">
    <property type="protein sequence ID" value="QQC35570.1"/>
    <property type="molecule type" value="Genomic_DNA"/>
</dbReference>
<dbReference type="Pfam" id="PF14414">
    <property type="entry name" value="WHH"/>
    <property type="match status" value="1"/>
</dbReference>
<keyword evidence="4" id="KW-0378">Hydrolase</keyword>
<organism evidence="4 5">
    <name type="scientific">Streptococcus oralis</name>
    <dbReference type="NCBI Taxonomy" id="1303"/>
    <lineage>
        <taxon>Bacteria</taxon>
        <taxon>Bacillati</taxon>
        <taxon>Bacillota</taxon>
        <taxon>Bacilli</taxon>
        <taxon>Lactobacillales</taxon>
        <taxon>Streptococcaceae</taxon>
        <taxon>Streptococcus</taxon>
    </lineage>
</organism>
<name>A0A7T4IT08_STROR</name>
<sequence length="731" mass="80575">MGFYVDIAELQKAQEAYMKMVATAQSQLDTAKNGMNAIITSNSMHGEVGKAITNEINNVHNPVIVGLKNGLEFLGSEFSKTITDFQNLVGETSATAVLAEETLDDAVKKLNEADEKHKVMDTNFKSIYDGISSLYHLSAPLSSTFYTNTQTARKYVQDTKNKVNAFDKMTTTSSAEQLFSALSSQMTAAGRVKSLSYSDPILTNFVAHEDLGKAIYEMDQQYAKAKAEAIEAAKRKAEQEAAEREASYRRHHPIQAWLKDRSNGIGSWWGNVVEGTRNLPIPQDLKDTLLFAEGFIGSAGSMVSDTAIGAVDLTQIIGIASIDGVNRLTGGRTPEWMKRDLQGTADNLSSLAELGVGTYTALTDPGAAMRGQDPNASYADKAAYRAQETGKALWDKVTHMDAYDAGGLTFEIASLFVGPAAVGKMAKGTKLGAKAAEMIQLAKNSTKARILANVEKWGSKVDNILAKSNNVIGKFGEKLLDTRIPVGIRKEAVAFAGGMGSMPTFSVESKTLRDVMRFSSKHSDDVVRVAEKPFDKERILENIRQSRLARESSNFKEYVAKEKDFFEGIAKNKRFEAFGKGELSFDDVLSDYAKLYAELVNNNEKWTWSKNFVNSNKITKGQKQLIKNLAIQEGYIPKVKVTPAEGMRYGFADFEGANLVQETVQLPKELWKKTDRDQFKWLNEKIGGFREGMTWHHTEVPGKMELVPYGIHNITLHNGGRSAGLWAYAPR</sequence>